<evidence type="ECO:0000313" key="4">
    <source>
        <dbReference type="WBParaSite" id="DME_0000940501-mRNA-1"/>
    </source>
</evidence>
<evidence type="ECO:0000313" key="1">
    <source>
        <dbReference type="EMBL" id="VDN53143.1"/>
    </source>
</evidence>
<dbReference type="AlphaFoldDB" id="A0A0N4UNC7"/>
<gene>
    <name evidence="1" type="ORF">DME_LOCUS3116</name>
</gene>
<reference evidence="4" key="1">
    <citation type="submission" date="2017-02" db="UniProtKB">
        <authorList>
            <consortium name="WormBaseParasite"/>
        </authorList>
    </citation>
    <scope>IDENTIFICATION</scope>
</reference>
<reference evidence="1 3" key="2">
    <citation type="submission" date="2018-11" db="EMBL/GenBank/DDBJ databases">
        <authorList>
            <consortium name="Pathogen Informatics"/>
        </authorList>
    </citation>
    <scope>NUCLEOTIDE SEQUENCE [LARGE SCALE GENOMIC DNA]</scope>
</reference>
<sequence>MSQQKFLLPCYSTDLWKYETAGCALIKLSRCDCADQIFTLTLRRVLKHRFRYLQPTLTYFIDFAAAFDSIERTALWRMMERDGVPEKIVRLIKAFYERTSAQVCVYGELTDSFEIRTGVH</sequence>
<accession>A0A0N4UNC7</accession>
<evidence type="ECO:0000313" key="2">
    <source>
        <dbReference type="Proteomes" id="UP000038040"/>
    </source>
</evidence>
<dbReference type="OrthoDB" id="410104at2759"/>
<name>A0A0N4UNC7_DRAME</name>
<protein>
    <submittedName>
        <fullName evidence="4">Reverse transcriptase domain-containing protein</fullName>
    </submittedName>
</protein>
<dbReference type="Proteomes" id="UP000274756">
    <property type="component" value="Unassembled WGS sequence"/>
</dbReference>
<keyword evidence="3" id="KW-1185">Reference proteome</keyword>
<evidence type="ECO:0000313" key="3">
    <source>
        <dbReference type="Proteomes" id="UP000274756"/>
    </source>
</evidence>
<proteinExistence type="predicted"/>
<dbReference type="EMBL" id="UYYG01000106">
    <property type="protein sequence ID" value="VDN53143.1"/>
    <property type="molecule type" value="Genomic_DNA"/>
</dbReference>
<dbReference type="WBParaSite" id="DME_0000940501-mRNA-1">
    <property type="protein sequence ID" value="DME_0000940501-mRNA-1"/>
    <property type="gene ID" value="DME_0000940501"/>
</dbReference>
<dbReference type="STRING" id="318479.A0A0N4UNC7"/>
<dbReference type="Proteomes" id="UP000038040">
    <property type="component" value="Unplaced"/>
</dbReference>
<organism evidence="2 4">
    <name type="scientific">Dracunculus medinensis</name>
    <name type="common">Guinea worm</name>
    <dbReference type="NCBI Taxonomy" id="318479"/>
    <lineage>
        <taxon>Eukaryota</taxon>
        <taxon>Metazoa</taxon>
        <taxon>Ecdysozoa</taxon>
        <taxon>Nematoda</taxon>
        <taxon>Chromadorea</taxon>
        <taxon>Rhabditida</taxon>
        <taxon>Spirurina</taxon>
        <taxon>Dracunculoidea</taxon>
        <taxon>Dracunculidae</taxon>
        <taxon>Dracunculus</taxon>
    </lineage>
</organism>